<evidence type="ECO:0000256" key="1">
    <source>
        <dbReference type="ARBA" id="ARBA00009431"/>
    </source>
</evidence>
<reference evidence="8" key="1">
    <citation type="submission" date="2022-12" db="EMBL/GenBank/DDBJ databases">
        <authorList>
            <person name="Petersen C."/>
        </authorList>
    </citation>
    <scope>NUCLEOTIDE SEQUENCE</scope>
    <source>
        <strain evidence="8">IBT 35673</strain>
    </source>
</reference>
<dbReference type="GO" id="GO:0072330">
    <property type="term" value="P:monocarboxylic acid biosynthetic process"/>
    <property type="evidence" value="ECO:0007669"/>
    <property type="project" value="UniProtKB-ARBA"/>
</dbReference>
<dbReference type="GO" id="GO:0004185">
    <property type="term" value="F:serine-type carboxypeptidase activity"/>
    <property type="evidence" value="ECO:0007669"/>
    <property type="project" value="UniProtKB-UniRule"/>
</dbReference>
<gene>
    <name evidence="8" type="ORF">N7452_003668</name>
</gene>
<sequence>MRVLLWAALCAVGYASQTVLRPESDFTTFQNPNSPHSIRIQRQNDSLCDAGSAQYTGWLDIGPKHLFFWFFESQNDPIGDPLTLWMNGGPGSSSMLGLLMENGPCLINEYGNGTVHNPWGWSRNSSLLYVDQPAAVGFSYVDEGVEVPRDSPEAAVDMHRFLQIFTSEVFPYLHSVPFHISGESYGGQYIPYLGAEILTQNALFPSEPQINLKSCLVGNGYMSPKDVAFGYWETLCTTNPGVETPVFNKTRCDIIAANMPRCMSVHDTCRSNPDVDICNAAGKVCYDGVVGFYEDESSYKGGRNRYDVTVPCDVEGFCYQSAASVKEYLNSPAVREALSTPAQVKEFTLESQAVVDAFGTTPEAMTTSSNEVLMLLASGVHFLAYQGNLDLACNTAGTLRWANALTWKGQTEFASKSLVPWTSNVNGQNKTVGTTKEVQIKLDGQAEASRFAFVTIDGAGHLVPQDQPEVAFDLLTRWLTGASFASS</sequence>
<dbReference type="InterPro" id="IPR018202">
    <property type="entry name" value="Ser_caboxypep_ser_AS"/>
</dbReference>
<dbReference type="Gene3D" id="1.10.287.410">
    <property type="match status" value="1"/>
</dbReference>
<feature type="signal peptide" evidence="7">
    <location>
        <begin position="1"/>
        <end position="15"/>
    </location>
</feature>
<reference evidence="8" key="2">
    <citation type="journal article" date="2023" name="IMA Fungus">
        <title>Comparative genomic study of the Penicillium genus elucidates a diverse pangenome and 15 lateral gene transfer events.</title>
        <authorList>
            <person name="Petersen C."/>
            <person name="Sorensen T."/>
            <person name="Nielsen M.R."/>
            <person name="Sondergaard T.E."/>
            <person name="Sorensen J.L."/>
            <person name="Fitzpatrick D.A."/>
            <person name="Frisvad J.C."/>
            <person name="Nielsen K.L."/>
        </authorList>
    </citation>
    <scope>NUCLEOTIDE SEQUENCE</scope>
    <source>
        <strain evidence="8">IBT 35673</strain>
    </source>
</reference>
<evidence type="ECO:0000256" key="6">
    <source>
        <dbReference type="RuleBase" id="RU361156"/>
    </source>
</evidence>
<evidence type="ECO:0000313" key="9">
    <source>
        <dbReference type="Proteomes" id="UP001147695"/>
    </source>
</evidence>
<dbReference type="PRINTS" id="PR00724">
    <property type="entry name" value="CRBOXYPTASEC"/>
</dbReference>
<dbReference type="InterPro" id="IPR001563">
    <property type="entry name" value="Peptidase_S10"/>
</dbReference>
<dbReference type="SUPFAM" id="SSF53474">
    <property type="entry name" value="alpha/beta-Hydrolases"/>
    <property type="match status" value="1"/>
</dbReference>
<dbReference type="AlphaFoldDB" id="A0A9W9QUB7"/>
<dbReference type="GO" id="GO:0000324">
    <property type="term" value="C:fungal-type vacuole"/>
    <property type="evidence" value="ECO:0007669"/>
    <property type="project" value="TreeGrafter"/>
</dbReference>
<keyword evidence="5" id="KW-0325">Glycoprotein</keyword>
<dbReference type="GO" id="GO:0017000">
    <property type="term" value="P:antibiotic biosynthetic process"/>
    <property type="evidence" value="ECO:0007669"/>
    <property type="project" value="UniProtKB-ARBA"/>
</dbReference>
<dbReference type="PROSITE" id="PS00560">
    <property type="entry name" value="CARBOXYPEPT_SER_HIS"/>
    <property type="match status" value="1"/>
</dbReference>
<evidence type="ECO:0000313" key="8">
    <source>
        <dbReference type="EMBL" id="KAJ5345664.1"/>
    </source>
</evidence>
<dbReference type="Pfam" id="PF00450">
    <property type="entry name" value="Peptidase_S10"/>
    <property type="match status" value="1"/>
</dbReference>
<proteinExistence type="inferred from homology"/>
<accession>A0A9W9QUB7</accession>
<dbReference type="PROSITE" id="PS00131">
    <property type="entry name" value="CARBOXYPEPT_SER_SER"/>
    <property type="match status" value="1"/>
</dbReference>
<keyword evidence="7" id="KW-0732">Signal</keyword>
<evidence type="ECO:0000256" key="4">
    <source>
        <dbReference type="ARBA" id="ARBA00022801"/>
    </source>
</evidence>
<keyword evidence="4 6" id="KW-0378">Hydrolase</keyword>
<dbReference type="GO" id="GO:0006508">
    <property type="term" value="P:proteolysis"/>
    <property type="evidence" value="ECO:0007669"/>
    <property type="project" value="UniProtKB-KW"/>
</dbReference>
<keyword evidence="2 6" id="KW-0121">Carboxypeptidase</keyword>
<keyword evidence="3 6" id="KW-0645">Protease</keyword>
<comment type="similarity">
    <text evidence="1 6">Belongs to the peptidase S10 family.</text>
</comment>
<organism evidence="8 9">
    <name type="scientific">Penicillium brevicompactum</name>
    <dbReference type="NCBI Taxonomy" id="5074"/>
    <lineage>
        <taxon>Eukaryota</taxon>
        <taxon>Fungi</taxon>
        <taxon>Dikarya</taxon>
        <taxon>Ascomycota</taxon>
        <taxon>Pezizomycotina</taxon>
        <taxon>Eurotiomycetes</taxon>
        <taxon>Eurotiomycetidae</taxon>
        <taxon>Eurotiales</taxon>
        <taxon>Aspergillaceae</taxon>
        <taxon>Penicillium</taxon>
    </lineage>
</organism>
<dbReference type="Gene3D" id="3.40.50.1820">
    <property type="entry name" value="alpha/beta hydrolase"/>
    <property type="match status" value="1"/>
</dbReference>
<dbReference type="EC" id="3.4.16.-" evidence="6"/>
<comment type="caution">
    <text evidence="8">The sequence shown here is derived from an EMBL/GenBank/DDBJ whole genome shotgun (WGS) entry which is preliminary data.</text>
</comment>
<evidence type="ECO:0000256" key="3">
    <source>
        <dbReference type="ARBA" id="ARBA00022670"/>
    </source>
</evidence>
<dbReference type="PANTHER" id="PTHR11802:SF432">
    <property type="entry name" value="Y, PUTATIVE-RELATED"/>
    <property type="match status" value="1"/>
</dbReference>
<protein>
    <recommendedName>
        <fullName evidence="6">Carboxypeptidase</fullName>
        <ecNumber evidence="6">3.4.16.-</ecNumber>
    </recommendedName>
</protein>
<evidence type="ECO:0000256" key="2">
    <source>
        <dbReference type="ARBA" id="ARBA00022645"/>
    </source>
</evidence>
<dbReference type="EMBL" id="JAPZBQ010000002">
    <property type="protein sequence ID" value="KAJ5345664.1"/>
    <property type="molecule type" value="Genomic_DNA"/>
</dbReference>
<dbReference type="InterPro" id="IPR033124">
    <property type="entry name" value="Ser_caboxypep_his_AS"/>
</dbReference>
<dbReference type="PANTHER" id="PTHR11802">
    <property type="entry name" value="SERINE PROTEASE FAMILY S10 SERINE CARBOXYPEPTIDASE"/>
    <property type="match status" value="1"/>
</dbReference>
<dbReference type="Proteomes" id="UP001147695">
    <property type="component" value="Unassembled WGS sequence"/>
</dbReference>
<dbReference type="InterPro" id="IPR029058">
    <property type="entry name" value="AB_hydrolase_fold"/>
</dbReference>
<evidence type="ECO:0000256" key="7">
    <source>
        <dbReference type="SAM" id="SignalP"/>
    </source>
</evidence>
<evidence type="ECO:0000256" key="5">
    <source>
        <dbReference type="ARBA" id="ARBA00023180"/>
    </source>
</evidence>
<feature type="chain" id="PRO_5040869091" description="Carboxypeptidase" evidence="7">
    <location>
        <begin position="16"/>
        <end position="487"/>
    </location>
</feature>
<name>A0A9W9QUB7_PENBR</name>